<dbReference type="EMBL" id="JAACLJ010000002">
    <property type="protein sequence ID" value="KAF4591492.1"/>
    <property type="molecule type" value="Genomic_DNA"/>
</dbReference>
<dbReference type="CDD" id="cd03676">
    <property type="entry name" value="NUDIX_Tnr3_like"/>
    <property type="match status" value="1"/>
</dbReference>
<proteinExistence type="predicted"/>
<evidence type="ECO:0000313" key="2">
    <source>
        <dbReference type="EMBL" id="KAF4591492.1"/>
    </source>
</evidence>
<gene>
    <name evidence="2" type="ORF">GQ602_001791</name>
</gene>
<dbReference type="SUPFAM" id="SSF55811">
    <property type="entry name" value="Nudix"/>
    <property type="match status" value="1"/>
</dbReference>
<dbReference type="OrthoDB" id="10261522at2759"/>
<dbReference type="Gene3D" id="3.90.79.10">
    <property type="entry name" value="Nucleoside Triphosphate Pyrophosphohydrolase"/>
    <property type="match status" value="1"/>
</dbReference>
<organism evidence="2 3">
    <name type="scientific">Ophiocordyceps camponoti-floridani</name>
    <dbReference type="NCBI Taxonomy" id="2030778"/>
    <lineage>
        <taxon>Eukaryota</taxon>
        <taxon>Fungi</taxon>
        <taxon>Dikarya</taxon>
        <taxon>Ascomycota</taxon>
        <taxon>Pezizomycotina</taxon>
        <taxon>Sordariomycetes</taxon>
        <taxon>Hypocreomycetidae</taxon>
        <taxon>Hypocreales</taxon>
        <taxon>Ophiocordycipitaceae</taxon>
        <taxon>Ophiocordyceps</taxon>
    </lineage>
</organism>
<dbReference type="AlphaFoldDB" id="A0A8H4VET2"/>
<dbReference type="PANTHER" id="PTHR13622">
    <property type="entry name" value="THIAMIN PYROPHOSPHOKINASE"/>
    <property type="match status" value="1"/>
</dbReference>
<dbReference type="PROSITE" id="PS51462">
    <property type="entry name" value="NUDIX"/>
    <property type="match status" value="1"/>
</dbReference>
<dbReference type="Pfam" id="PF00293">
    <property type="entry name" value="NUDIX"/>
    <property type="match status" value="1"/>
</dbReference>
<dbReference type="GO" id="GO:0044715">
    <property type="term" value="F:8-oxo-dGDP phosphatase activity"/>
    <property type="evidence" value="ECO:0007669"/>
    <property type="project" value="UniProtKB-ARBA"/>
</dbReference>
<accession>A0A8H4VET2</accession>
<dbReference type="FunFam" id="3.90.79.10:FF:000019">
    <property type="entry name" value="Thiamin pyrophosphokinase, putative"/>
    <property type="match status" value="1"/>
</dbReference>
<dbReference type="InterPro" id="IPR000086">
    <property type="entry name" value="NUDIX_hydrolase_dom"/>
</dbReference>
<evidence type="ECO:0000259" key="1">
    <source>
        <dbReference type="PROSITE" id="PS51462"/>
    </source>
</evidence>
<sequence length="341" mass="38270">MKSGSSALDAADKFPYGIAQASTNTVAEHSQLNLYALLWEDEEGRYAIGYMLDRVVEELLRVPVAVRGPVDLDRDSRSLILFQLPTEVERSRLVAGLASYWRENDTFKLLRRWRDEIYPVYGRRKELLFSIERSAMGLFGTVQYGAHLTAYVDDSSAPHGIKMWVAKRSANKQTFPGMLDNTVAGGLVTGEEPFDCITREADEEASLPVDLVQRSASCAGTVTYIYTSVDAHVGYEGLIYPECQWVYDLHLPADVIPRPKDGEAEQFFLCDVNQIKTDIAEGKYKPNCALVVLDFFIRHGILTEADEPDFDTLKRRLHRELPFPGLHSGNCLPKGTASARR</sequence>
<comment type="caution">
    <text evidence="2">The sequence shown here is derived from an EMBL/GenBank/DDBJ whole genome shotgun (WGS) entry which is preliminary data.</text>
</comment>
<feature type="domain" description="Nudix hydrolase" evidence="1">
    <location>
        <begin position="143"/>
        <end position="292"/>
    </location>
</feature>
<keyword evidence="3" id="KW-1185">Reference proteome</keyword>
<dbReference type="Proteomes" id="UP000562929">
    <property type="component" value="Unassembled WGS sequence"/>
</dbReference>
<dbReference type="InterPro" id="IPR015797">
    <property type="entry name" value="NUDIX_hydrolase-like_dom_sf"/>
</dbReference>
<reference evidence="2 3" key="1">
    <citation type="journal article" date="2020" name="G3 (Bethesda)">
        <title>Genetic Underpinnings of Host Manipulation by Ophiocordyceps as Revealed by Comparative Transcriptomics.</title>
        <authorList>
            <person name="Will I."/>
            <person name="Das B."/>
            <person name="Trinh T."/>
            <person name="Brachmann A."/>
            <person name="Ohm R.A."/>
            <person name="de Bekker C."/>
        </authorList>
    </citation>
    <scope>NUCLEOTIDE SEQUENCE [LARGE SCALE GENOMIC DNA]</scope>
    <source>
        <strain evidence="2 3">EC05</strain>
    </source>
</reference>
<dbReference type="PANTHER" id="PTHR13622:SF8">
    <property type="entry name" value="THIAMIN PYROPHOSPHOKINASE 1"/>
    <property type="match status" value="1"/>
</dbReference>
<name>A0A8H4VET2_9HYPO</name>
<protein>
    <recommendedName>
        <fullName evidence="1">Nudix hydrolase domain-containing protein</fullName>
    </recommendedName>
</protein>
<dbReference type="InterPro" id="IPR031804">
    <property type="entry name" value="DUF4743"/>
</dbReference>
<evidence type="ECO:0000313" key="3">
    <source>
        <dbReference type="Proteomes" id="UP000562929"/>
    </source>
</evidence>
<dbReference type="Pfam" id="PF15916">
    <property type="entry name" value="DUF4743"/>
    <property type="match status" value="1"/>
</dbReference>